<keyword evidence="5" id="KW-1185">Reference proteome</keyword>
<dbReference type="SMART" id="SM01419">
    <property type="entry name" value="Thiol-ester_cl"/>
    <property type="match status" value="1"/>
</dbReference>
<comment type="caution">
    <text evidence="4">The sequence shown here is derived from an EMBL/GenBank/DDBJ whole genome shotgun (WGS) entry which is preliminary data.</text>
</comment>
<dbReference type="PANTHER" id="PTHR11412">
    <property type="entry name" value="MACROGLOBULIN / COMPLEMENT"/>
    <property type="match status" value="1"/>
</dbReference>
<dbReference type="GO" id="GO:0005615">
    <property type="term" value="C:extracellular space"/>
    <property type="evidence" value="ECO:0007669"/>
    <property type="project" value="InterPro"/>
</dbReference>
<evidence type="ECO:0000313" key="5">
    <source>
        <dbReference type="Proteomes" id="UP000551758"/>
    </source>
</evidence>
<dbReference type="InterPro" id="IPR008930">
    <property type="entry name" value="Terpenoid_cyclase/PrenylTrfase"/>
</dbReference>
<sequence>MKARTCVPVPSAQWDGRVEVKLGNPEEGDEKVARQALPQEEDSGAVAAPLGQEETLKKEGRCNQGTAGVLGGSSATFGAERPRRGRESTKGATGRLWGKLSLGQPGHQASPVLSPVLFSFWPGDVMGPTLNHLNSLLRLPFGCGEQNVIHFAPNVFVLKYLQKTQQLSPEVEKETTDYLVLGYQRQLTYRHQDGSYSAFGERDASGSMYAWELSPCSPAPWEQEERGAIARARHFLESGAALVVDPYSSALTAYVLTLLHSPTAPAALRRLRSLAITRDGVTHWSLMGSRDVDEDVFLSFSDGVSQSGTAHPTLGASFGLWVLCPGIDRAQPASSFAVVSAKVEMTAYALLTYTLLGDMATALLVVKWLSQQRNALGGFPSTQASQAGPEEGLGSAQRHCGPGSGLRASQEATGGFKFQDGSLLSERRQGLRWSLASREGRAALNVGWTSRDAGRGTAGCPVPGADSLPLCPQDTCVALQALAEYAILSYAGGINLTVSLASTNLDYQETLELHRANQKVLQTAAVHVPGTRVGSGDGGPSRRLPPCMSAEGITVSSLSRSPASPRGCSAPKPQSTHTFQIDVTYNVRDPVAKPAFQLLVSLQEPEAELHQPPRPASSADDDDPEADQHHQEYQVTLEVCTRGGHMQLPSEDACYHGDSLGAQKWVVAMVPEAHWSYPVTLLDLDTQHAVEWGRGSGSSQTGPNCLAPSGLLGMILFLPQMLESTHCVPPACGLPQASLPQEAAPADLGQWLPHPLGHTVRRFLSEHPWARPSPYGLRVSAVNWASSRCLYRWPASWAQGRLPQEPWVLWGRRGHEFHLRLEFTASLPLVGRWLHAGSSNMAVLEVPLLSGFRADGESLEQCWGASRAWEALTAIPSPRPVGTCWMRLASSQPATQCGPRREWGRSKH</sequence>
<evidence type="ECO:0000259" key="3">
    <source>
        <dbReference type="Pfam" id="PF07678"/>
    </source>
</evidence>
<dbReference type="InterPro" id="IPR047565">
    <property type="entry name" value="Alpha-macroglob_thiol-ester_cl"/>
</dbReference>
<evidence type="ECO:0000256" key="2">
    <source>
        <dbReference type="SAM" id="MobiDB-lite"/>
    </source>
</evidence>
<protein>
    <recommendedName>
        <fullName evidence="3">Alpha-macroglobulin-like TED domain-containing protein</fullName>
    </recommendedName>
</protein>
<feature type="region of interest" description="Disordered" evidence="2">
    <location>
        <begin position="554"/>
        <end position="575"/>
    </location>
</feature>
<proteinExistence type="predicted"/>
<dbReference type="InterPro" id="IPR050473">
    <property type="entry name" value="A2M/Complement_sys"/>
</dbReference>
<dbReference type="EMBL" id="JACDTQ010003584">
    <property type="protein sequence ID" value="KAF5913730.1"/>
    <property type="molecule type" value="Genomic_DNA"/>
</dbReference>
<dbReference type="Gene3D" id="1.50.10.20">
    <property type="match status" value="2"/>
</dbReference>
<reference evidence="4 5" key="1">
    <citation type="journal article" date="2020" name="Mol. Biol. Evol.">
        <title>Interspecific Gene Flow and the Evolution of Specialization in Black and White Rhinoceros.</title>
        <authorList>
            <person name="Moodley Y."/>
            <person name="Westbury M.V."/>
            <person name="Russo I.M."/>
            <person name="Gopalakrishnan S."/>
            <person name="Rakotoarivelo A."/>
            <person name="Olsen R.A."/>
            <person name="Prost S."/>
            <person name="Tunstall T."/>
            <person name="Ryder O.A."/>
            <person name="Dalen L."/>
            <person name="Bruford M.W."/>
        </authorList>
    </citation>
    <scope>NUCLEOTIDE SEQUENCE [LARGE SCALE GENOMIC DNA]</scope>
    <source>
        <strain evidence="4">SBR-YM</strain>
        <tissue evidence="4">Skin</tissue>
    </source>
</reference>
<feature type="region of interest" description="Disordered" evidence="2">
    <location>
        <begin position="22"/>
        <end position="46"/>
    </location>
</feature>
<organism evidence="4 5">
    <name type="scientific">Diceros bicornis minor</name>
    <name type="common">South-central black rhinoceros</name>
    <dbReference type="NCBI Taxonomy" id="77932"/>
    <lineage>
        <taxon>Eukaryota</taxon>
        <taxon>Metazoa</taxon>
        <taxon>Chordata</taxon>
        <taxon>Craniata</taxon>
        <taxon>Vertebrata</taxon>
        <taxon>Euteleostomi</taxon>
        <taxon>Mammalia</taxon>
        <taxon>Eutheria</taxon>
        <taxon>Laurasiatheria</taxon>
        <taxon>Perissodactyla</taxon>
        <taxon>Rhinocerotidae</taxon>
        <taxon>Diceros</taxon>
    </lineage>
</organism>
<dbReference type="Proteomes" id="UP000551758">
    <property type="component" value="Unassembled WGS sequence"/>
</dbReference>
<gene>
    <name evidence="4" type="ORF">HPG69_017506</name>
</gene>
<accession>A0A7J7ED43</accession>
<dbReference type="AlphaFoldDB" id="A0A7J7ED43"/>
<evidence type="ECO:0000313" key="4">
    <source>
        <dbReference type="EMBL" id="KAF5913730.1"/>
    </source>
</evidence>
<dbReference type="PROSITE" id="PS00477">
    <property type="entry name" value="ALPHA_2_MACROGLOBULIN"/>
    <property type="match status" value="1"/>
</dbReference>
<dbReference type="InterPro" id="IPR019742">
    <property type="entry name" value="MacrogloblnA2_CS"/>
</dbReference>
<name>A0A7J7ED43_DICBM</name>
<dbReference type="SUPFAM" id="SSF48239">
    <property type="entry name" value="Terpenoid cyclases/Protein prenyltransferases"/>
    <property type="match status" value="1"/>
</dbReference>
<keyword evidence="1" id="KW-1015">Disulfide bond</keyword>
<feature type="domain" description="Alpha-macroglobulin-like TED" evidence="3">
    <location>
        <begin position="123"/>
        <end position="206"/>
    </location>
</feature>
<dbReference type="InterPro" id="IPR036595">
    <property type="entry name" value="A-macroglobulin_rcpt-bd_sf"/>
</dbReference>
<feature type="region of interest" description="Disordered" evidence="2">
    <location>
        <begin position="606"/>
        <end position="629"/>
    </location>
</feature>
<dbReference type="SUPFAM" id="SSF49410">
    <property type="entry name" value="Alpha-macroglobulin receptor domain"/>
    <property type="match status" value="1"/>
</dbReference>
<feature type="compositionally biased region" description="Basic and acidic residues" evidence="2">
    <location>
        <begin position="80"/>
        <end position="89"/>
    </location>
</feature>
<feature type="region of interest" description="Disordered" evidence="2">
    <location>
        <begin position="381"/>
        <end position="409"/>
    </location>
</feature>
<evidence type="ECO:0000256" key="1">
    <source>
        <dbReference type="ARBA" id="ARBA00023157"/>
    </source>
</evidence>
<feature type="domain" description="Alpha-macroglobulin-like TED" evidence="3">
    <location>
        <begin position="222"/>
        <end position="383"/>
    </location>
</feature>
<dbReference type="Pfam" id="PF07678">
    <property type="entry name" value="TED_complement"/>
    <property type="match status" value="2"/>
</dbReference>
<dbReference type="PANTHER" id="PTHR11412:SF139">
    <property type="entry name" value="C3 AND PZP-LIKE ALPHA-2-MACROGLOBULIN DOMAIN-CONTAINING PROTEIN 8"/>
    <property type="match status" value="1"/>
</dbReference>
<feature type="region of interest" description="Disordered" evidence="2">
    <location>
        <begin position="63"/>
        <end position="93"/>
    </location>
</feature>
<dbReference type="InterPro" id="IPR011626">
    <property type="entry name" value="Alpha-macroglobulin_TED"/>
</dbReference>